<feature type="binding site" evidence="5">
    <location>
        <position position="203"/>
    </location>
    <ligand>
        <name>S-adenosyl-L-methionine</name>
        <dbReference type="ChEBI" id="CHEBI:59789"/>
    </ligand>
</feature>
<dbReference type="EMBL" id="DVKS01000017">
    <property type="protein sequence ID" value="HIT40677.1"/>
    <property type="molecule type" value="Genomic_DNA"/>
</dbReference>
<evidence type="ECO:0000256" key="3">
    <source>
        <dbReference type="ARBA" id="ARBA00022691"/>
    </source>
</evidence>
<evidence type="ECO:0000256" key="4">
    <source>
        <dbReference type="ARBA" id="ARBA00048391"/>
    </source>
</evidence>
<dbReference type="InterPro" id="IPR019874">
    <property type="entry name" value="RF_methyltr_PrmC"/>
</dbReference>
<comment type="similarity">
    <text evidence="5">Belongs to the protein N5-glutamine methyltransferase family. PrmC subfamily.</text>
</comment>
<dbReference type="InterPro" id="IPR050320">
    <property type="entry name" value="N5-glutamine_MTase"/>
</dbReference>
<organism evidence="8 9">
    <name type="scientific">Candidatus Caccovicinus merdipullorum</name>
    <dbReference type="NCBI Taxonomy" id="2840724"/>
    <lineage>
        <taxon>Bacteria</taxon>
        <taxon>Bacillati</taxon>
        <taxon>Bacillota</taxon>
        <taxon>Clostridia</taxon>
        <taxon>Eubacteriales</taxon>
        <taxon>Candidatus Caccovicinus</taxon>
    </lineage>
</organism>
<dbReference type="Gene3D" id="1.10.8.10">
    <property type="entry name" value="DNA helicase RuvA subunit, C-terminal domain"/>
    <property type="match status" value="1"/>
</dbReference>
<dbReference type="NCBIfam" id="TIGR03534">
    <property type="entry name" value="RF_mod_PrmC"/>
    <property type="match status" value="1"/>
</dbReference>
<dbReference type="GO" id="GO:0003676">
    <property type="term" value="F:nucleic acid binding"/>
    <property type="evidence" value="ECO:0007669"/>
    <property type="project" value="InterPro"/>
</dbReference>
<dbReference type="Pfam" id="PF17827">
    <property type="entry name" value="PrmC_N"/>
    <property type="match status" value="1"/>
</dbReference>
<dbReference type="SUPFAM" id="SSF53335">
    <property type="entry name" value="S-adenosyl-L-methionine-dependent methyltransferases"/>
    <property type="match status" value="1"/>
</dbReference>
<evidence type="ECO:0000259" key="7">
    <source>
        <dbReference type="Pfam" id="PF17827"/>
    </source>
</evidence>
<dbReference type="InterPro" id="IPR004556">
    <property type="entry name" value="HemK-like"/>
</dbReference>
<keyword evidence="2 5" id="KW-0808">Transferase</keyword>
<protein>
    <recommendedName>
        <fullName evidence="5">Release factor glutamine methyltransferase</fullName>
        <shortName evidence="5">RF MTase</shortName>
        <ecNumber evidence="5">2.1.1.297</ecNumber>
    </recommendedName>
    <alternativeName>
        <fullName evidence="5">N5-glutamine methyltransferase PrmC</fullName>
    </alternativeName>
    <alternativeName>
        <fullName evidence="5">Protein-(glutamine-N5) MTase PrmC</fullName>
    </alternativeName>
    <alternativeName>
        <fullName evidence="5">Protein-glutamine N-methyltransferase PrmC</fullName>
    </alternativeName>
</protein>
<reference evidence="8" key="1">
    <citation type="submission" date="2020-10" db="EMBL/GenBank/DDBJ databases">
        <authorList>
            <person name="Gilroy R."/>
        </authorList>
    </citation>
    <scope>NUCLEOTIDE SEQUENCE</scope>
    <source>
        <strain evidence="8">CHK123-3438</strain>
    </source>
</reference>
<dbReference type="CDD" id="cd02440">
    <property type="entry name" value="AdoMet_MTases"/>
    <property type="match status" value="1"/>
</dbReference>
<dbReference type="InterPro" id="IPR029063">
    <property type="entry name" value="SAM-dependent_MTases_sf"/>
</dbReference>
<comment type="function">
    <text evidence="5">Methylates the class 1 translation termination release factors RF1/PrfA and RF2/PrfB on the glutamine residue of the universally conserved GGQ motif.</text>
</comment>
<gene>
    <name evidence="5 8" type="primary">prmC</name>
    <name evidence="8" type="ORF">IAB60_01010</name>
</gene>
<evidence type="ECO:0000256" key="1">
    <source>
        <dbReference type="ARBA" id="ARBA00022603"/>
    </source>
</evidence>
<dbReference type="InterPro" id="IPR007848">
    <property type="entry name" value="Small_mtfrase_dom"/>
</dbReference>
<evidence type="ECO:0000256" key="2">
    <source>
        <dbReference type="ARBA" id="ARBA00022679"/>
    </source>
</evidence>
<dbReference type="HAMAP" id="MF_02126">
    <property type="entry name" value="RF_methyltr_PrmC"/>
    <property type="match status" value="1"/>
</dbReference>
<dbReference type="AlphaFoldDB" id="A0A9D1KFP4"/>
<reference evidence="8" key="2">
    <citation type="journal article" date="2021" name="PeerJ">
        <title>Extensive microbial diversity within the chicken gut microbiome revealed by metagenomics and culture.</title>
        <authorList>
            <person name="Gilroy R."/>
            <person name="Ravi A."/>
            <person name="Getino M."/>
            <person name="Pursley I."/>
            <person name="Horton D.L."/>
            <person name="Alikhan N.F."/>
            <person name="Baker D."/>
            <person name="Gharbi K."/>
            <person name="Hall N."/>
            <person name="Watson M."/>
            <person name="Adriaenssens E.M."/>
            <person name="Foster-Nyarko E."/>
            <person name="Jarju S."/>
            <person name="Secka A."/>
            <person name="Antonio M."/>
            <person name="Oren A."/>
            <person name="Chaudhuri R.R."/>
            <person name="La Ragione R."/>
            <person name="Hildebrand F."/>
            <person name="Pallen M.J."/>
        </authorList>
    </citation>
    <scope>NUCLEOTIDE SEQUENCE</scope>
    <source>
        <strain evidence="8">CHK123-3438</strain>
    </source>
</reference>
<name>A0A9D1KFP4_9FIRM</name>
<evidence type="ECO:0000313" key="8">
    <source>
        <dbReference type="EMBL" id="HIT40677.1"/>
    </source>
</evidence>
<dbReference type="EC" id="2.1.1.297" evidence="5"/>
<dbReference type="InterPro" id="IPR002052">
    <property type="entry name" value="DNA_methylase_N6_adenine_CS"/>
</dbReference>
<comment type="caution">
    <text evidence="5">Lacks conserved residue(s) required for the propagation of feature annotation.</text>
</comment>
<comment type="caution">
    <text evidence="8">The sequence shown here is derived from an EMBL/GenBank/DDBJ whole genome shotgun (WGS) entry which is preliminary data.</text>
</comment>
<feature type="domain" description="Release factor glutamine methyltransferase N-terminal" evidence="7">
    <location>
        <begin position="12"/>
        <end position="87"/>
    </location>
</feature>
<keyword evidence="1 5" id="KW-0489">Methyltransferase</keyword>
<dbReference type="PROSITE" id="PS00092">
    <property type="entry name" value="N6_MTASE"/>
    <property type="match status" value="1"/>
</dbReference>
<feature type="domain" description="Methyltransferase small" evidence="6">
    <location>
        <begin position="109"/>
        <end position="207"/>
    </location>
</feature>
<dbReference type="GO" id="GO:0032259">
    <property type="term" value="P:methylation"/>
    <property type="evidence" value="ECO:0007669"/>
    <property type="project" value="UniProtKB-KW"/>
</dbReference>
<dbReference type="Pfam" id="PF05175">
    <property type="entry name" value="MTS"/>
    <property type="match status" value="1"/>
</dbReference>
<dbReference type="PANTHER" id="PTHR18895">
    <property type="entry name" value="HEMK METHYLTRANSFERASE"/>
    <property type="match status" value="1"/>
</dbReference>
<keyword evidence="3 5" id="KW-0949">S-adenosyl-L-methionine</keyword>
<sequence>MTARKTLRTLQQLLDEGREILEGKGNQEAELDARYLLLDAFGLDLAHFLMDRNRALPDEESVRRKTERYFSMVEMRAGRVPLQQILGVQDFMGLTFRVNAHVLIPRQDTETLVETVLQEQKGTGKSLLDLCTGSGCIAVSLAVLGDFSRIAATDLSREALKVAKKNGERLLDKKNRGLLSFFQGDLFEALPEDTEPFDVLVSNPPYIPSQVIETLEPEVRDFEPRMALDGSLDGLAFYRRIIGGCRQFLNPGGAVYLEIGYDQGEALKEIFAENGFINVRILKDAPGKDRVAAGCLPLA</sequence>
<evidence type="ECO:0000259" key="6">
    <source>
        <dbReference type="Pfam" id="PF05175"/>
    </source>
</evidence>
<dbReference type="Proteomes" id="UP000886860">
    <property type="component" value="Unassembled WGS sequence"/>
</dbReference>
<comment type="catalytic activity">
    <reaction evidence="4 5">
        <text>L-glutaminyl-[peptide chain release factor] + S-adenosyl-L-methionine = N(5)-methyl-L-glutaminyl-[peptide chain release factor] + S-adenosyl-L-homocysteine + H(+)</text>
        <dbReference type="Rhea" id="RHEA:42896"/>
        <dbReference type="Rhea" id="RHEA-COMP:10271"/>
        <dbReference type="Rhea" id="RHEA-COMP:10272"/>
        <dbReference type="ChEBI" id="CHEBI:15378"/>
        <dbReference type="ChEBI" id="CHEBI:30011"/>
        <dbReference type="ChEBI" id="CHEBI:57856"/>
        <dbReference type="ChEBI" id="CHEBI:59789"/>
        <dbReference type="ChEBI" id="CHEBI:61891"/>
        <dbReference type="EC" id="2.1.1.297"/>
    </reaction>
</comment>
<dbReference type="NCBIfam" id="TIGR00536">
    <property type="entry name" value="hemK_fam"/>
    <property type="match status" value="1"/>
</dbReference>
<evidence type="ECO:0000256" key="5">
    <source>
        <dbReference type="HAMAP-Rule" id="MF_02126"/>
    </source>
</evidence>
<dbReference type="GO" id="GO:0102559">
    <property type="term" value="F:peptide chain release factor N(5)-glutamine methyltransferase activity"/>
    <property type="evidence" value="ECO:0007669"/>
    <property type="project" value="UniProtKB-EC"/>
</dbReference>
<accession>A0A9D1KFP4</accession>
<dbReference type="InterPro" id="IPR040758">
    <property type="entry name" value="PrmC_N"/>
</dbReference>
<dbReference type="PANTHER" id="PTHR18895:SF74">
    <property type="entry name" value="MTRF1L RELEASE FACTOR GLUTAMINE METHYLTRANSFERASE"/>
    <property type="match status" value="1"/>
</dbReference>
<evidence type="ECO:0000313" key="9">
    <source>
        <dbReference type="Proteomes" id="UP000886860"/>
    </source>
</evidence>
<dbReference type="Gene3D" id="3.40.50.150">
    <property type="entry name" value="Vaccinia Virus protein VP39"/>
    <property type="match status" value="1"/>
</dbReference>
<feature type="binding site" evidence="5">
    <location>
        <position position="154"/>
    </location>
    <ligand>
        <name>S-adenosyl-L-methionine</name>
        <dbReference type="ChEBI" id="CHEBI:59789"/>
    </ligand>
</feature>
<feature type="binding site" evidence="5">
    <location>
        <begin position="203"/>
        <end position="206"/>
    </location>
    <ligand>
        <name>substrate</name>
    </ligand>
</feature>
<proteinExistence type="inferred from homology"/>